<feature type="domain" description="CCHC-type" evidence="3">
    <location>
        <begin position="518"/>
        <end position="533"/>
    </location>
</feature>
<evidence type="ECO:0000256" key="1">
    <source>
        <dbReference type="PROSITE-ProRule" id="PRU00047"/>
    </source>
</evidence>
<feature type="region of interest" description="Disordered" evidence="2">
    <location>
        <begin position="412"/>
        <end position="444"/>
    </location>
</feature>
<feature type="compositionally biased region" description="Polar residues" evidence="2">
    <location>
        <begin position="569"/>
        <end position="596"/>
    </location>
</feature>
<dbReference type="InterPro" id="IPR036875">
    <property type="entry name" value="Znf_CCHC_sf"/>
</dbReference>
<protein>
    <recommendedName>
        <fullName evidence="3">CCHC-type domain-containing protein</fullName>
    </recommendedName>
</protein>
<evidence type="ECO:0000259" key="3">
    <source>
        <dbReference type="PROSITE" id="PS50158"/>
    </source>
</evidence>
<proteinExistence type="predicted"/>
<sequence>MHNAFPLPVIEFLLPEEVPTASEESSHCKKKKEANAVKIALLLKSRRNCQSKSDGSYTNKYKTAQELWATILKTFGGNEATKKTKKNLLKQQYGSFKAEGLETLKQKFNRLQVIVGQLQFMDVKIEQDDLHQKFLTSLAPEWLMHTIVWRNRSDLDTMSLDDLYNHLKVYESEVQKRSEPNPQNMAFISLVKHSRGNEDVNTASVTTASTNVPTASVNVEIDEDDMEEMDIKWNMALLSMRADRFWKKTGKKISIQGSDIAGFDKSKDRGWRDNYRQGSKVKEKSPKALMAINRVGWDWSYTANNKENHALVADKEAPLEFALMANTSDERLAQVESRLVKHKDREIKYCEKIRGLEYKTESSDDYIKILKKELELIKKEKEDLDGKLEGFKIASKDLDSLLESQRLDKNKEGLGYNLPTPTIESSPDDAQNKNPFVTEESSPSTISPKSFIKFVKANDSPTKSKIDKAEKAKKSPVKYVEQYRKPIKKPNVRGNQRNWKNLKSHQLGPNFVTKKNACFNCGDFNHLAYDCRKRVKQGTSRSQNNTHKSFTPRPAVHKPCRPPMRPMRSNINGARSNRTSFNKPTHSYTNRPFQRSSAVRSQYRAQWVPTVNKNFPPVNRKFSTVSRKFSTVNRKFPTANRKFPTGGTKFSTANMGKKGKVIKPSACWFWKPLQNLSNKGPNSNSVSMMFKKYTYIDTQDRLKPVTAWVPKEN</sequence>
<dbReference type="GO" id="GO:0003676">
    <property type="term" value="F:nucleic acid binding"/>
    <property type="evidence" value="ECO:0007669"/>
    <property type="project" value="InterPro"/>
</dbReference>
<dbReference type="Pfam" id="PF14223">
    <property type="entry name" value="Retrotran_gag_2"/>
    <property type="match status" value="1"/>
</dbReference>
<evidence type="ECO:0000313" key="4">
    <source>
        <dbReference type="EMBL" id="GEY24880.1"/>
    </source>
</evidence>
<feature type="compositionally biased region" description="Polar residues" evidence="2">
    <location>
        <begin position="538"/>
        <end position="549"/>
    </location>
</feature>
<dbReference type="EMBL" id="BKCJ010163205">
    <property type="protein sequence ID" value="GEY24880.1"/>
    <property type="molecule type" value="Genomic_DNA"/>
</dbReference>
<reference evidence="4" key="1">
    <citation type="journal article" date="2019" name="Sci. Rep.">
        <title>Draft genome of Tanacetum cinerariifolium, the natural source of mosquito coil.</title>
        <authorList>
            <person name="Yamashiro T."/>
            <person name="Shiraishi A."/>
            <person name="Satake H."/>
            <person name="Nakayama K."/>
        </authorList>
    </citation>
    <scope>NUCLEOTIDE SEQUENCE</scope>
</reference>
<dbReference type="SUPFAM" id="SSF57756">
    <property type="entry name" value="Retrovirus zinc finger-like domains"/>
    <property type="match status" value="1"/>
</dbReference>
<dbReference type="AlphaFoldDB" id="A0A699HMF3"/>
<keyword evidence="1" id="KW-0862">Zinc</keyword>
<dbReference type="GO" id="GO:0008270">
    <property type="term" value="F:zinc ion binding"/>
    <property type="evidence" value="ECO:0007669"/>
    <property type="project" value="UniProtKB-KW"/>
</dbReference>
<dbReference type="PROSITE" id="PS50158">
    <property type="entry name" value="ZF_CCHC"/>
    <property type="match status" value="1"/>
</dbReference>
<accession>A0A699HMF3</accession>
<keyword evidence="1" id="KW-0863">Zinc-finger</keyword>
<feature type="compositionally biased region" description="Polar residues" evidence="2">
    <location>
        <begin position="419"/>
        <end position="444"/>
    </location>
</feature>
<organism evidence="4">
    <name type="scientific">Tanacetum cinerariifolium</name>
    <name type="common">Dalmatian daisy</name>
    <name type="synonym">Chrysanthemum cinerariifolium</name>
    <dbReference type="NCBI Taxonomy" id="118510"/>
    <lineage>
        <taxon>Eukaryota</taxon>
        <taxon>Viridiplantae</taxon>
        <taxon>Streptophyta</taxon>
        <taxon>Embryophyta</taxon>
        <taxon>Tracheophyta</taxon>
        <taxon>Spermatophyta</taxon>
        <taxon>Magnoliopsida</taxon>
        <taxon>eudicotyledons</taxon>
        <taxon>Gunneridae</taxon>
        <taxon>Pentapetalae</taxon>
        <taxon>asterids</taxon>
        <taxon>campanulids</taxon>
        <taxon>Asterales</taxon>
        <taxon>Asteraceae</taxon>
        <taxon>Asteroideae</taxon>
        <taxon>Anthemideae</taxon>
        <taxon>Anthemidinae</taxon>
        <taxon>Tanacetum</taxon>
    </lineage>
</organism>
<dbReference type="InterPro" id="IPR001878">
    <property type="entry name" value="Znf_CCHC"/>
</dbReference>
<evidence type="ECO:0000256" key="2">
    <source>
        <dbReference type="SAM" id="MobiDB-lite"/>
    </source>
</evidence>
<dbReference type="SMART" id="SM00343">
    <property type="entry name" value="ZnF_C2HC"/>
    <property type="match status" value="1"/>
</dbReference>
<comment type="caution">
    <text evidence="4">The sequence shown here is derived from an EMBL/GenBank/DDBJ whole genome shotgun (WGS) entry which is preliminary data.</text>
</comment>
<name>A0A699HMF3_TANCI</name>
<gene>
    <name evidence="4" type="ORF">Tci_396854</name>
</gene>
<feature type="region of interest" description="Disordered" evidence="2">
    <location>
        <begin position="538"/>
        <end position="596"/>
    </location>
</feature>
<keyword evidence="1" id="KW-0479">Metal-binding</keyword>